<dbReference type="AlphaFoldDB" id="A0A1H9XWK6"/>
<accession>A0A1H9XWK6</accession>
<evidence type="ECO:0000313" key="1">
    <source>
        <dbReference type="EMBL" id="SES50484.1"/>
    </source>
</evidence>
<protein>
    <submittedName>
        <fullName evidence="1">Uncharacterized protein</fullName>
    </submittedName>
</protein>
<proteinExistence type="predicted"/>
<name>A0A1H9XWK6_9PSEU</name>
<dbReference type="InterPro" id="IPR000415">
    <property type="entry name" value="Nitroreductase-like"/>
</dbReference>
<sequence>MRWNPAESAEIVEAAGKAPVYSADRPWVLELHGRSVYLFGAGQRSAHDPLGFDRLLSCGAALEHVVLAIRHTGWHPHVVFPTDQASPDVLAVVRADRREQPDPEDLDLHRAIRLADASGGGDAHAFGRANHWAGTELRALNEHELVVITTGDRRPDHVRGGAALQAAVLAGRSAGVAVRPVVHLVHRQQWRAGLIERHELAGFPQAMAIVGAKGPVSTGPTTASAGRSDS</sequence>
<dbReference type="Proteomes" id="UP000199028">
    <property type="component" value="Unassembled WGS sequence"/>
</dbReference>
<reference evidence="2" key="1">
    <citation type="submission" date="2016-10" db="EMBL/GenBank/DDBJ databases">
        <authorList>
            <person name="Varghese N."/>
            <person name="Submissions S."/>
        </authorList>
    </citation>
    <scope>NUCLEOTIDE SEQUENCE [LARGE SCALE GENOMIC DNA]</scope>
    <source>
        <strain evidence="2">CGMCC 4.578</strain>
    </source>
</reference>
<dbReference type="OrthoDB" id="3554114at2"/>
<dbReference type="EMBL" id="FOFT01000020">
    <property type="protein sequence ID" value="SES50484.1"/>
    <property type="molecule type" value="Genomic_DNA"/>
</dbReference>
<organism evidence="1 2">
    <name type="scientific">Lentzea flaviverrucosa</name>
    <dbReference type="NCBI Taxonomy" id="200379"/>
    <lineage>
        <taxon>Bacteria</taxon>
        <taxon>Bacillati</taxon>
        <taxon>Actinomycetota</taxon>
        <taxon>Actinomycetes</taxon>
        <taxon>Pseudonocardiales</taxon>
        <taxon>Pseudonocardiaceae</taxon>
        <taxon>Lentzea</taxon>
    </lineage>
</organism>
<evidence type="ECO:0000313" key="2">
    <source>
        <dbReference type="Proteomes" id="UP000199028"/>
    </source>
</evidence>
<dbReference type="GO" id="GO:0016491">
    <property type="term" value="F:oxidoreductase activity"/>
    <property type="evidence" value="ECO:0007669"/>
    <property type="project" value="InterPro"/>
</dbReference>
<dbReference type="RefSeq" id="WP_143086997.1">
    <property type="nucleotide sequence ID" value="NZ_FOFT01000020.1"/>
</dbReference>
<keyword evidence="2" id="KW-1185">Reference proteome</keyword>
<gene>
    <name evidence="1" type="ORF">SAMN05216195_120115</name>
</gene>
<dbReference type="Gene3D" id="3.40.109.10">
    <property type="entry name" value="NADH Oxidase"/>
    <property type="match status" value="1"/>
</dbReference>